<evidence type="ECO:0000313" key="2">
    <source>
        <dbReference type="Proteomes" id="UP000464186"/>
    </source>
</evidence>
<dbReference type="KEGG" id="psey:GU243_00550"/>
<name>A0A6P1ND70_9MICC</name>
<evidence type="ECO:0000313" key="1">
    <source>
        <dbReference type="EMBL" id="QHK18525.1"/>
    </source>
</evidence>
<sequence>MNQQLAFYKGSTDVAAGLDGTSPERSPISRVKKDLGDVLKSKNLAFLFGSGCSSAWSGGKEVGIPTMGPMAKALFSPIDGESAISESQRQQAKEILGLDLTEERFVSNLEALMEVLFGFRFALSSSSKSEFQEGLRLVEDLIRSIAEHVRMSCTNGAFSTTGEGTPDTTVVDTYQSFYRKLIQRDRTLPRPWVFTTNYDLFNETAMDRLGIPYINGFQGSVERRFNPAVFRQTIAEELDLAGRRWSSVDSLVYFAKLHGSVSWESRPSGLFPVIETHPELLKTESLLIYPTPAKQNASFASPYSDMFREFQTRVVREQSALITAGYSFSDEHVNNIIFQALTIPTFRLIAFVDPSANEGIARLRRLNDPRIWIIGTQEPQAEWKAHYFNNIVDDLMPAEAPDEAQTAIENILENLVRHDLSDPNRKES</sequence>
<reference evidence="1 2" key="1">
    <citation type="submission" date="2020-01" db="EMBL/GenBank/DDBJ databases">
        <title>Pseudarthrobacter psychrotolerans sp. nov., isolated from antarctic soil.</title>
        <authorList>
            <person name="Shin Y."/>
            <person name="Park W."/>
        </authorList>
    </citation>
    <scope>NUCLEOTIDE SEQUENCE [LARGE SCALE GENOMIC DNA]</scope>
    <source>
        <strain evidence="1 2">YJ56</strain>
    </source>
</reference>
<dbReference type="EMBL" id="CP047898">
    <property type="protein sequence ID" value="QHK18525.1"/>
    <property type="molecule type" value="Genomic_DNA"/>
</dbReference>
<keyword evidence="2" id="KW-1185">Reference proteome</keyword>
<dbReference type="AlphaFoldDB" id="A0A6P1ND70"/>
<organism evidence="1 2">
    <name type="scientific">Pseudarthrobacter psychrotolerans</name>
    <dbReference type="NCBI Taxonomy" id="2697569"/>
    <lineage>
        <taxon>Bacteria</taxon>
        <taxon>Bacillati</taxon>
        <taxon>Actinomycetota</taxon>
        <taxon>Actinomycetes</taxon>
        <taxon>Micrococcales</taxon>
        <taxon>Micrococcaceae</taxon>
        <taxon>Pseudarthrobacter</taxon>
    </lineage>
</organism>
<proteinExistence type="predicted"/>
<dbReference type="Pfam" id="PF13289">
    <property type="entry name" value="SIR2_2"/>
    <property type="match status" value="1"/>
</dbReference>
<dbReference type="Proteomes" id="UP000464186">
    <property type="component" value="Chromosome"/>
</dbReference>
<protein>
    <submittedName>
        <fullName evidence="1">SIR2 family protein</fullName>
    </submittedName>
</protein>
<accession>A0A6P1ND70</accession>
<gene>
    <name evidence="1" type="ORF">GU243_00550</name>
</gene>